<feature type="transmembrane region" description="Helical" evidence="8">
    <location>
        <begin position="332"/>
        <end position="350"/>
    </location>
</feature>
<evidence type="ECO:0000256" key="8">
    <source>
        <dbReference type="SAM" id="Phobius"/>
    </source>
</evidence>
<keyword evidence="6 8" id="KW-1133">Transmembrane helix</keyword>
<evidence type="ECO:0000313" key="10">
    <source>
        <dbReference type="Proteomes" id="UP000216024"/>
    </source>
</evidence>
<evidence type="ECO:0000256" key="6">
    <source>
        <dbReference type="ARBA" id="ARBA00022989"/>
    </source>
</evidence>
<gene>
    <name evidence="9" type="ORF">CCE28_11495</name>
</gene>
<comment type="subcellular location">
    <subcellularLocation>
        <location evidence="1">Membrane</location>
        <topology evidence="1">Multi-pass membrane protein</topology>
    </subcellularLocation>
</comment>
<dbReference type="PANTHER" id="PTHR34975">
    <property type="entry name" value="SPORE GERMINATION PROTEIN A2"/>
    <property type="match status" value="1"/>
</dbReference>
<dbReference type="OrthoDB" id="1931502at2"/>
<feature type="transmembrane region" description="Helical" evidence="8">
    <location>
        <begin position="146"/>
        <end position="168"/>
    </location>
</feature>
<organism evidence="9 10">
    <name type="scientific">Anaeromicrobium sediminis</name>
    <dbReference type="NCBI Taxonomy" id="1478221"/>
    <lineage>
        <taxon>Bacteria</taxon>
        <taxon>Bacillati</taxon>
        <taxon>Bacillota</taxon>
        <taxon>Clostridia</taxon>
        <taxon>Peptostreptococcales</taxon>
        <taxon>Thermotaleaceae</taxon>
        <taxon>Anaeromicrobium</taxon>
    </lineage>
</organism>
<feature type="transmembrane region" description="Helical" evidence="8">
    <location>
        <begin position="39"/>
        <end position="60"/>
    </location>
</feature>
<dbReference type="PANTHER" id="PTHR34975:SF2">
    <property type="entry name" value="SPORE GERMINATION PROTEIN A2"/>
    <property type="match status" value="1"/>
</dbReference>
<keyword evidence="3" id="KW-0813">Transport</keyword>
<dbReference type="GO" id="GO:0016020">
    <property type="term" value="C:membrane"/>
    <property type="evidence" value="ECO:0007669"/>
    <property type="project" value="UniProtKB-SubCell"/>
</dbReference>
<name>A0A267MJT3_9FIRM</name>
<comment type="caution">
    <text evidence="9">The sequence shown here is derived from an EMBL/GenBank/DDBJ whole genome shotgun (WGS) entry which is preliminary data.</text>
</comment>
<feature type="transmembrane region" description="Helical" evidence="8">
    <location>
        <begin position="303"/>
        <end position="320"/>
    </location>
</feature>
<dbReference type="EMBL" id="NIBG01000009">
    <property type="protein sequence ID" value="PAB59135.1"/>
    <property type="molecule type" value="Genomic_DNA"/>
</dbReference>
<feature type="transmembrane region" description="Helical" evidence="8">
    <location>
        <begin position="12"/>
        <end position="32"/>
    </location>
</feature>
<evidence type="ECO:0000256" key="2">
    <source>
        <dbReference type="ARBA" id="ARBA00007998"/>
    </source>
</evidence>
<sequence>MSKNKITQNQYIFIVVSTMIGVGILSMASGLCKTAHQQGWISALIGGLYPIFIVITAAIIGDKTNYTSFFHVNNKIYGKILSYIFTLIFFLYFLTIFVAVTSGFVDVLRQTITRFLSPIYIILPIFILIPLISMCGINMAGRICEFYFYITLPLIFIPLFLIARGSIINIKPIFSSFNEILKATPASFYVFTGCEISYLIISNISNKSNTKKAGIIAALITTGIYTFCVFITIYYLGWELTSRLEYPLLYLIQAMPIPIISNFTAVFLFLWSAIILKTLICMSFAVSYLLSKLVKIDYRKANFMFLPIALIYVFFMIPNYNRKAILDATIPYFFIFFSAWALITTILVSIKFKGSKK</sequence>
<feature type="transmembrane region" description="Helical" evidence="8">
    <location>
        <begin position="213"/>
        <end position="236"/>
    </location>
</feature>
<evidence type="ECO:0000256" key="1">
    <source>
        <dbReference type="ARBA" id="ARBA00004141"/>
    </source>
</evidence>
<feature type="transmembrane region" description="Helical" evidence="8">
    <location>
        <begin position="80"/>
        <end position="107"/>
    </location>
</feature>
<dbReference type="Gene3D" id="1.20.1740.10">
    <property type="entry name" value="Amino acid/polyamine transporter I"/>
    <property type="match status" value="1"/>
</dbReference>
<feature type="transmembrane region" description="Helical" evidence="8">
    <location>
        <begin position="248"/>
        <end position="268"/>
    </location>
</feature>
<evidence type="ECO:0000256" key="4">
    <source>
        <dbReference type="ARBA" id="ARBA00022544"/>
    </source>
</evidence>
<evidence type="ECO:0000256" key="7">
    <source>
        <dbReference type="ARBA" id="ARBA00023136"/>
    </source>
</evidence>
<evidence type="ECO:0000313" key="9">
    <source>
        <dbReference type="EMBL" id="PAB59135.1"/>
    </source>
</evidence>
<reference evidence="9 10" key="1">
    <citation type="submission" date="2017-06" db="EMBL/GenBank/DDBJ databases">
        <title>Draft genome sequence of anaerobic fermentative bacterium Anaeromicrobium sediminis DY2726D isolated from West Pacific Ocean sediments.</title>
        <authorList>
            <person name="Zeng X."/>
        </authorList>
    </citation>
    <scope>NUCLEOTIDE SEQUENCE [LARGE SCALE GENOMIC DNA]</scope>
    <source>
        <strain evidence="9 10">DY2726D</strain>
    </source>
</reference>
<feature type="transmembrane region" description="Helical" evidence="8">
    <location>
        <begin position="119"/>
        <end position="140"/>
    </location>
</feature>
<comment type="similarity">
    <text evidence="2">Belongs to the amino acid-polyamine-organocation (APC) superfamily. Spore germination protein (SGP) (TC 2.A.3.9) family.</text>
</comment>
<dbReference type="GO" id="GO:0009847">
    <property type="term" value="P:spore germination"/>
    <property type="evidence" value="ECO:0007669"/>
    <property type="project" value="InterPro"/>
</dbReference>
<dbReference type="Pfam" id="PF03845">
    <property type="entry name" value="Spore_permease"/>
    <property type="match status" value="1"/>
</dbReference>
<protein>
    <submittedName>
        <fullName evidence="9">Uncharacterized protein</fullName>
    </submittedName>
</protein>
<evidence type="ECO:0000256" key="5">
    <source>
        <dbReference type="ARBA" id="ARBA00022692"/>
    </source>
</evidence>
<dbReference type="NCBIfam" id="TIGR00912">
    <property type="entry name" value="2A0309"/>
    <property type="match status" value="1"/>
</dbReference>
<feature type="transmembrane region" description="Helical" evidence="8">
    <location>
        <begin position="180"/>
        <end position="201"/>
    </location>
</feature>
<dbReference type="InterPro" id="IPR004761">
    <property type="entry name" value="Spore_GerAB"/>
</dbReference>
<keyword evidence="5 8" id="KW-0812">Transmembrane</keyword>
<keyword evidence="10" id="KW-1185">Reference proteome</keyword>
<accession>A0A267MJT3</accession>
<proteinExistence type="inferred from homology"/>
<dbReference type="AlphaFoldDB" id="A0A267MJT3"/>
<dbReference type="RefSeq" id="WP_095133865.1">
    <property type="nucleotide sequence ID" value="NZ_NIBG01000009.1"/>
</dbReference>
<keyword evidence="4" id="KW-0309">Germination</keyword>
<dbReference type="Proteomes" id="UP000216024">
    <property type="component" value="Unassembled WGS sequence"/>
</dbReference>
<evidence type="ECO:0000256" key="3">
    <source>
        <dbReference type="ARBA" id="ARBA00022448"/>
    </source>
</evidence>
<keyword evidence="7 8" id="KW-0472">Membrane</keyword>